<sequence>MNVPGLKTYHKESYAAIPRLPDLSQQGNTILITGGSEGIGFAIAKAFIEASAKELIIVSRSEEKVNHAVIQLTRHASAVNPRSPNVVIGRTCDVSSLSSTDSLRTGLQRDGKYVDVLVLNAAGVGAIKPLLEIGRDGVLTEFNFNFRSPLDFAERFYKQSIPLKTSKRQVLVELSTLAIYLWNAVASRPAYGPSKSAGTLILQQFARKIKPDQMQISIVHPGAIWTDGMTRSGANAATYRYDDVDLPGHFVLWAASRQAEFLHGRFIWANWDVDELRGEAFRKALEDNPNFLTVGVEGSSETKNLPVV</sequence>
<dbReference type="Proteomes" id="UP000434172">
    <property type="component" value="Unassembled WGS sequence"/>
</dbReference>
<dbReference type="GO" id="GO:0050664">
    <property type="term" value="F:oxidoreductase activity, acting on NAD(P)H, oxygen as acceptor"/>
    <property type="evidence" value="ECO:0007669"/>
    <property type="project" value="TreeGrafter"/>
</dbReference>
<keyword evidence="2" id="KW-0560">Oxidoreductase</keyword>
<dbReference type="GO" id="GO:0016616">
    <property type="term" value="F:oxidoreductase activity, acting on the CH-OH group of donors, NAD or NADP as acceptor"/>
    <property type="evidence" value="ECO:0007669"/>
    <property type="project" value="UniProtKB-ARBA"/>
</dbReference>
<proteinExistence type="inferred from homology"/>
<dbReference type="EMBL" id="WOWK01000058">
    <property type="protein sequence ID" value="KAF0322819.1"/>
    <property type="molecule type" value="Genomic_DNA"/>
</dbReference>
<comment type="caution">
    <text evidence="3">The sequence shown here is derived from an EMBL/GenBank/DDBJ whole genome shotgun (WGS) entry which is preliminary data.</text>
</comment>
<organism evidence="3 4">
    <name type="scientific">Colletotrichum asianum</name>
    <dbReference type="NCBI Taxonomy" id="702518"/>
    <lineage>
        <taxon>Eukaryota</taxon>
        <taxon>Fungi</taxon>
        <taxon>Dikarya</taxon>
        <taxon>Ascomycota</taxon>
        <taxon>Pezizomycotina</taxon>
        <taxon>Sordariomycetes</taxon>
        <taxon>Hypocreomycetidae</taxon>
        <taxon>Glomerellales</taxon>
        <taxon>Glomerellaceae</taxon>
        <taxon>Colletotrichum</taxon>
        <taxon>Colletotrichum gloeosporioides species complex</taxon>
    </lineage>
</organism>
<dbReference type="PANTHER" id="PTHR43008:SF4">
    <property type="entry name" value="CHAIN DEHYDROGENASE, PUTATIVE (AFU_ORTHOLOGUE AFUA_4G08710)-RELATED"/>
    <property type="match status" value="1"/>
</dbReference>
<evidence type="ECO:0000256" key="2">
    <source>
        <dbReference type="ARBA" id="ARBA00023002"/>
    </source>
</evidence>
<accession>A0A8H3W968</accession>
<dbReference type="OrthoDB" id="1933717at2759"/>
<name>A0A8H3W968_9PEZI</name>
<dbReference type="InterPro" id="IPR036291">
    <property type="entry name" value="NAD(P)-bd_dom_sf"/>
</dbReference>
<dbReference type="CDD" id="cd05233">
    <property type="entry name" value="SDR_c"/>
    <property type="match status" value="1"/>
</dbReference>
<dbReference type="PRINTS" id="PR00081">
    <property type="entry name" value="GDHRDH"/>
</dbReference>
<dbReference type="InterPro" id="IPR002347">
    <property type="entry name" value="SDR_fam"/>
</dbReference>
<gene>
    <name evidence="3" type="ORF">GQ607_010060</name>
</gene>
<protein>
    <submittedName>
        <fullName evidence="3">Short chain dehydrogenase</fullName>
    </submittedName>
</protein>
<dbReference type="AlphaFoldDB" id="A0A8H3W968"/>
<reference evidence="3 4" key="1">
    <citation type="submission" date="2019-12" db="EMBL/GenBank/DDBJ databases">
        <title>A genome sequence resource for the geographically widespread anthracnose pathogen Colletotrichum asianum.</title>
        <authorList>
            <person name="Meng Y."/>
        </authorList>
    </citation>
    <scope>NUCLEOTIDE SEQUENCE [LARGE SCALE GENOMIC DNA]</scope>
    <source>
        <strain evidence="3 4">ICMP 18580</strain>
    </source>
</reference>
<dbReference type="Gene3D" id="3.40.50.720">
    <property type="entry name" value="NAD(P)-binding Rossmann-like Domain"/>
    <property type="match status" value="1"/>
</dbReference>
<dbReference type="Pfam" id="PF00106">
    <property type="entry name" value="adh_short"/>
    <property type="match status" value="1"/>
</dbReference>
<comment type="similarity">
    <text evidence="1">Belongs to the short-chain dehydrogenases/reductases (SDR) family.</text>
</comment>
<keyword evidence="4" id="KW-1185">Reference proteome</keyword>
<evidence type="ECO:0000313" key="3">
    <source>
        <dbReference type="EMBL" id="KAF0322819.1"/>
    </source>
</evidence>
<dbReference type="PANTHER" id="PTHR43008">
    <property type="entry name" value="BENZIL REDUCTASE"/>
    <property type="match status" value="1"/>
</dbReference>
<evidence type="ECO:0000313" key="4">
    <source>
        <dbReference type="Proteomes" id="UP000434172"/>
    </source>
</evidence>
<dbReference type="SUPFAM" id="SSF51735">
    <property type="entry name" value="NAD(P)-binding Rossmann-fold domains"/>
    <property type="match status" value="1"/>
</dbReference>
<evidence type="ECO:0000256" key="1">
    <source>
        <dbReference type="ARBA" id="ARBA00006484"/>
    </source>
</evidence>